<dbReference type="EMBL" id="FPAJ01000003">
    <property type="protein sequence ID" value="SFS90320.1"/>
    <property type="molecule type" value="Genomic_DNA"/>
</dbReference>
<dbReference type="AlphaFoldDB" id="A0A1I6TMG5"/>
<protein>
    <submittedName>
        <fullName evidence="1">Uncharacterized protein</fullName>
    </submittedName>
</protein>
<proteinExistence type="predicted"/>
<gene>
    <name evidence="1" type="ORF">SAMN04488040_2343</name>
</gene>
<reference evidence="2" key="1">
    <citation type="submission" date="2016-10" db="EMBL/GenBank/DDBJ databases">
        <authorList>
            <person name="Varghese N."/>
            <person name="Submissions S."/>
        </authorList>
    </citation>
    <scope>NUCLEOTIDE SEQUENCE [LARGE SCALE GENOMIC DNA]</scope>
    <source>
        <strain evidence="2">DSM 23422</strain>
    </source>
</reference>
<accession>A0A1I6TMG5</accession>
<dbReference type="Proteomes" id="UP000199239">
    <property type="component" value="Unassembled WGS sequence"/>
</dbReference>
<organism evidence="1 2">
    <name type="scientific">Sulfitobacter marinus</name>
    <dbReference type="NCBI Taxonomy" id="394264"/>
    <lineage>
        <taxon>Bacteria</taxon>
        <taxon>Pseudomonadati</taxon>
        <taxon>Pseudomonadota</taxon>
        <taxon>Alphaproteobacteria</taxon>
        <taxon>Rhodobacterales</taxon>
        <taxon>Roseobacteraceae</taxon>
        <taxon>Sulfitobacter</taxon>
    </lineage>
</organism>
<keyword evidence="2" id="KW-1185">Reference proteome</keyword>
<sequence length="76" mass="8550">MPILAYDCERLELLTAARMIWGSDPLGLRTLVLELHPNVISRAAMKRISEACVTPNLYPRVELSTRQVIAFKRIGA</sequence>
<dbReference type="OrthoDB" id="456767at2"/>
<evidence type="ECO:0000313" key="1">
    <source>
        <dbReference type="EMBL" id="SFS90320.1"/>
    </source>
</evidence>
<dbReference type="RefSeq" id="WP_093916531.1">
    <property type="nucleotide sequence ID" value="NZ_FPAJ01000003.1"/>
</dbReference>
<dbReference type="STRING" id="394264.SAMN04488040_2343"/>
<evidence type="ECO:0000313" key="2">
    <source>
        <dbReference type="Proteomes" id="UP000199239"/>
    </source>
</evidence>
<name>A0A1I6TMG5_9RHOB</name>